<feature type="compositionally biased region" description="Low complexity" evidence="6">
    <location>
        <begin position="2416"/>
        <end position="2429"/>
    </location>
</feature>
<dbReference type="PANTHER" id="PTHR12784">
    <property type="entry name" value="STEERIN"/>
    <property type="match status" value="1"/>
</dbReference>
<dbReference type="InterPro" id="IPR001715">
    <property type="entry name" value="CH_dom"/>
</dbReference>
<feature type="compositionally biased region" description="Polar residues" evidence="6">
    <location>
        <begin position="235"/>
        <end position="245"/>
    </location>
</feature>
<feature type="compositionally biased region" description="Pro residues" evidence="6">
    <location>
        <begin position="196"/>
        <end position="207"/>
    </location>
</feature>
<evidence type="ECO:0000256" key="4">
    <source>
        <dbReference type="ARBA" id="ARBA00023242"/>
    </source>
</evidence>
<feature type="region of interest" description="Disordered" evidence="6">
    <location>
        <begin position="1203"/>
        <end position="1275"/>
    </location>
</feature>
<evidence type="ECO:0000256" key="5">
    <source>
        <dbReference type="SAM" id="Coils"/>
    </source>
</evidence>
<gene>
    <name evidence="8" type="primary">NAV2</name>
</gene>
<evidence type="ECO:0000259" key="7">
    <source>
        <dbReference type="PROSITE" id="PS50021"/>
    </source>
</evidence>
<dbReference type="Pfam" id="PF23092">
    <property type="entry name" value="Ubiquitin_6"/>
    <property type="match status" value="1"/>
</dbReference>
<organism evidence="8 9">
    <name type="scientific">Sus scrofa</name>
    <name type="common">Pig</name>
    <dbReference type="NCBI Taxonomy" id="9823"/>
    <lineage>
        <taxon>Eukaryota</taxon>
        <taxon>Metazoa</taxon>
        <taxon>Chordata</taxon>
        <taxon>Craniata</taxon>
        <taxon>Vertebrata</taxon>
        <taxon>Euteleostomi</taxon>
        <taxon>Mammalia</taxon>
        <taxon>Eutheria</taxon>
        <taxon>Laurasiatheria</taxon>
        <taxon>Artiodactyla</taxon>
        <taxon>Suina</taxon>
        <taxon>Suidae</taxon>
        <taxon>Sus</taxon>
    </lineage>
</organism>
<feature type="compositionally biased region" description="Polar residues" evidence="6">
    <location>
        <begin position="698"/>
        <end position="710"/>
    </location>
</feature>
<feature type="region of interest" description="Disordered" evidence="6">
    <location>
        <begin position="2379"/>
        <end position="2444"/>
    </location>
</feature>
<feature type="compositionally biased region" description="Polar residues" evidence="6">
    <location>
        <begin position="376"/>
        <end position="388"/>
    </location>
</feature>
<dbReference type="SMART" id="SM00033">
    <property type="entry name" value="CH"/>
    <property type="match status" value="1"/>
</dbReference>
<dbReference type="SUPFAM" id="SSF52540">
    <property type="entry name" value="P-loop containing nucleoside triphosphate hydrolases"/>
    <property type="match status" value="2"/>
</dbReference>
<feature type="compositionally biased region" description="Polar residues" evidence="6">
    <location>
        <begin position="291"/>
        <end position="306"/>
    </location>
</feature>
<dbReference type="GO" id="GO:0016887">
    <property type="term" value="F:ATP hydrolysis activity"/>
    <property type="evidence" value="ECO:0007669"/>
    <property type="project" value="InterPro"/>
</dbReference>
<dbReference type="PANTHER" id="PTHR12784:SF6">
    <property type="entry name" value="NEURON NAVIGATOR 2"/>
    <property type="match status" value="1"/>
</dbReference>
<feature type="compositionally biased region" description="Basic and acidic residues" evidence="6">
    <location>
        <begin position="1518"/>
        <end position="1527"/>
    </location>
</feature>
<dbReference type="Pfam" id="PF25408">
    <property type="entry name" value="AAA_lid_NAV1"/>
    <property type="match status" value="1"/>
</dbReference>
<feature type="compositionally biased region" description="Pro residues" evidence="6">
    <location>
        <begin position="313"/>
        <end position="322"/>
    </location>
</feature>
<dbReference type="Pfam" id="PF00307">
    <property type="entry name" value="CH"/>
    <property type="match status" value="1"/>
</dbReference>
<dbReference type="InterPro" id="IPR003593">
    <property type="entry name" value="AAA+_ATPase"/>
</dbReference>
<feature type="region of interest" description="Disordered" evidence="6">
    <location>
        <begin position="1735"/>
        <end position="1847"/>
    </location>
</feature>
<feature type="region of interest" description="Disordered" evidence="6">
    <location>
        <begin position="188"/>
        <end position="667"/>
    </location>
</feature>
<feature type="compositionally biased region" description="Low complexity" evidence="6">
    <location>
        <begin position="1469"/>
        <end position="1481"/>
    </location>
</feature>
<feature type="compositionally biased region" description="Low complexity" evidence="6">
    <location>
        <begin position="246"/>
        <end position="258"/>
    </location>
</feature>
<dbReference type="Pfam" id="PF00004">
    <property type="entry name" value="AAA"/>
    <property type="match status" value="1"/>
</dbReference>
<dbReference type="Gene3D" id="3.40.50.300">
    <property type="entry name" value="P-loop containing nucleotide triphosphate hydrolases"/>
    <property type="match status" value="1"/>
</dbReference>
<dbReference type="FunFam" id="3.40.50.300:FF:000451">
    <property type="entry name" value="Neuron navigator 2"/>
    <property type="match status" value="1"/>
</dbReference>
<feature type="compositionally biased region" description="Pro residues" evidence="6">
    <location>
        <begin position="392"/>
        <end position="402"/>
    </location>
</feature>
<feature type="region of interest" description="Disordered" evidence="6">
    <location>
        <begin position="1907"/>
        <end position="1941"/>
    </location>
</feature>
<reference evidence="8 9" key="1">
    <citation type="submission" date="2017-08" db="EMBL/GenBank/DDBJ databases">
        <title>USMARCv1.0.</title>
        <authorList>
            <person name="Hannum G.I."/>
            <person name="Koren S."/>
            <person name="Schroeder S.G."/>
            <person name="Chin S.C."/>
            <person name="Nonneman D.J."/>
            <person name="Becker S.A."/>
            <person name="Rosen B.D."/>
            <person name="Bickhart D.M."/>
            <person name="Putnam N.H."/>
            <person name="Green R.E."/>
            <person name="Tuggle C.K."/>
            <person name="Liu H."/>
            <person name="Rohrer G.A."/>
            <person name="Warr A."/>
            <person name="Hall R."/>
            <person name="Kim K."/>
            <person name="Hume D.A."/>
            <person name="Talbot R."/>
            <person name="Chow W."/>
            <person name="Howe K."/>
            <person name="Schwartz A.S."/>
            <person name="Watson M."/>
            <person name="Archibald A.L."/>
            <person name="Phillippy A.M."/>
            <person name="Smith T.P.L."/>
        </authorList>
    </citation>
    <scope>NUCLEOTIDE SEQUENCE [LARGE SCALE GENOMIC DNA]</scope>
</reference>
<sequence>MPAILVASKMKSGLPKPVHSAAPILHVPPARAGPQPCYLKLGSKVEVSKTTYPSQIPLKSQGLQEPTGEGLPLRMSGSVENGFDTQIYTDWANHYLAKSGHKRLIKDLQQDVTDGVLLAQIIQVVANEKIEDINGCPKNRSQMIENIDACLNFLAAKGINIQGLSAEEIRNGNLKAILGLFFSLSRYKQQQQQPQPQKPHLPSPLPPAVSQAAGAPSQCQAGTPQALCQPHQPAPHQQSKAQAEMQSSANSKDSSQSKVIRFTLGQKKISRLPGPTARVSAAGSEAKTRGGSATANNRRSQSFNNYDKSKPVTSPPPPPPPSSHEKEPLASPASSHPGMSEDAPAALEGSGFGPASGGASSAIPQPGAAAKPWRSKSVSVKHSATAATLSVKPPPSESPRPAPEAMKPAPNNQRSMLEKLKLFNSKGASKAGEGPGSRDTSCERLEILPSFEESEEMEAGGRPLSAAGPTSNSPKIALKGIAQRTFSRALTNKKSSPKGSEKEKEKQQREKEKEKSKDLAKRASVTERPDPKEGPREDSSGAAVTEMPKKSSKIASFIPKGGKLNSAKKEAAAPSHSGIPKPGMKSMPGKSPSAPVPSREGERSRGGKPSSGLPQQKPQLDGRHSSSSSSLASSEGKGPGGTTLNHSISSQTVSGSVGTTQTTGSNTVSVQLPQPQQQYSHPNTATVAPFLYRSQTDTEGNVTAESSSGGVTVEPSHYTKSGQPALEELTGEDPEARRLRTVKNIADLRQNLEETMSSLRGTQVTHSTLETTFDTNVTTEISGRSILSLTGRPTPLSWRLGQSSPRLQAGDAPSMGNGYPPRANASRFINAESSRYVYSAPLRRQLASRGSSVCHVDVSDKAGDELDLESIGVDAPGYMSDGDVLSKNIRADDITSGYMTDGGLGLYTRRLNRLPDGMAVVRETLQRNTSLGLGDADSWDDSSSVSSGISDTIDNLSTDDINTSSSISSYANTPASSRKNLDVQTDAEKHSQVERNSLWSGDDVKKSDGGSDSGIKMEPGSKWRRNPSDVSDESDKSTSGKKNPVISQTGSWRRGMTAQVGITMPRTKPAAPAGTLKTPGTGKTDDAKVSEKGRLSPKASQVKRSPSDAGRSSGDESKKPLPSSSRTPTANTNSFGFKKQSGSAAGLAMITASGATVTSRSATLGKIPKSSALVGRSTGRKTSMDGAQNQDDGYLSLSARTNLQYRSLPRPSKSTSRNGAGNRSSTSSIDSNISSKSAGLPVPKLREPSKTALGSSLPGLVNQTDKEKGISSDNESVASCNSVKVTPAAQPVSSAAQATLQPGAKYPDVASPTLRRLFGGKPAKQVPIATAENMKNSVVISNPHATLSQPGNLESPSGSGVLSSGSSSPLYSKNVDSTQSPLASSPSSAHSGPSNSLTWGTNASSSSAVSKDGLGFQSVSSLHTSCESIDISLGSGGALSHNSSTGLLASSKDDALTPFVRTNSVKTTLSESPLSSPAASPKFCRSTLPRKQDSDPHLDRNTLPKKGLRYTPTSQLRTQEDAKEWLRSRSAGGLQDTAANSPFSSGSSVTSPSGTRFNFSQLASPTTVTQMSLSNPTMLRTHSLSNADGQYDPYTDSRFRNSSMSLDEKSRTMSRSGSFRDGFEEVHGSSLSLVSSTSSIYSTPEEKCQSEIRKLRRELDASQEKVSALTTQLTANAHLVAAFEQSLGNMTIRLQSLTMTAEQKDSELNELRKTIELLKKQNAAAQAAINGVINTPELNCKGNGTSQPTDLRIRRQHSSDSVSSINSATSHSSVGSNIESDSKKKKRKNWLRSSFKQAFGKKKSPKSASSHSDIEEMTDSSLPSSPKLPHNGSTGSTPLLRNSHSSSLISECMDSEAETVMQLRNELRDKEMKLTDIRLEALSSAHQLDQLREAMNRMQSEIEKLKAENDRLKSESQGSGCSRAPSQVSLSASPRQSMGLSQHSLNLAESSSLDMLLDDTGECSARKEGGRHVKIVVSFQEEMKWKEDSRPHLFLIGCIGVSGKTKWDVLDGVVRRLFKEYIVHVDPVSQLGLNSDSVLGYSIGEIRRSSTSETPELLPCGYLVGENTTISVAVKGLAENSLDSLVFESLIPKPILQRYVSLLVEHRRIILSGPSGTGKTYLANRLSEYLVLREGRELTDGVIATFNVDHKSSKELRQYLSNLADQCASENNAVDMPLVIILDNLHHVSSLGEIFNGLLNCKDHKCPYIIGTMNQATSSTPNLQLHHNFRWVLCANHTEPVKGFLGRFLRRKLMETEISGRVRNVELVKIIDWIPKVWHHLNRFLEAHSSSDVTIGPRLFLSCPIDVDGSRVWFTDLWNYSIIPYLLEAVREGLQLYGRRAPWEDPAKWVMDTYPWAASPQQHEWPPLLQLRPEDVGFDGYSMPREGSTSKQMPPSDAEGDPLMNMLMRLQEAANYSSPQSYDSDSNSNSHHDDILDSSLESTL</sequence>
<feature type="region of interest" description="Disordered" evidence="6">
    <location>
        <begin position="931"/>
        <end position="1144"/>
    </location>
</feature>
<evidence type="ECO:0000256" key="1">
    <source>
        <dbReference type="ARBA" id="ARBA00004123"/>
    </source>
</evidence>
<dbReference type="GO" id="GO:0005634">
    <property type="term" value="C:nucleus"/>
    <property type="evidence" value="ECO:0007669"/>
    <property type="project" value="UniProtKB-SubCell"/>
</dbReference>
<feature type="compositionally biased region" description="Low complexity" evidence="6">
    <location>
        <begin position="1355"/>
        <end position="1396"/>
    </location>
</feature>
<comment type="similarity">
    <text evidence="2">Belongs to the Nav/unc-53 family.</text>
</comment>
<feature type="region of interest" description="Disordered" evidence="6">
    <location>
        <begin position="1583"/>
        <end position="1618"/>
    </location>
</feature>
<dbReference type="Proteomes" id="UP000314985">
    <property type="component" value="Chromosome 2"/>
</dbReference>
<dbReference type="SUPFAM" id="SSF47576">
    <property type="entry name" value="Calponin-homology domain, CH-domain"/>
    <property type="match status" value="1"/>
</dbReference>
<feature type="compositionally biased region" description="Polar residues" evidence="6">
    <location>
        <begin position="1831"/>
        <end position="1847"/>
    </location>
</feature>
<feature type="compositionally biased region" description="Low complexity" evidence="6">
    <location>
        <begin position="625"/>
        <end position="634"/>
    </location>
</feature>
<feature type="compositionally biased region" description="Polar residues" evidence="6">
    <location>
        <begin position="1343"/>
        <end position="1354"/>
    </location>
</feature>
<evidence type="ECO:0000256" key="2">
    <source>
        <dbReference type="ARBA" id="ARBA00006255"/>
    </source>
</evidence>
<dbReference type="InterPro" id="IPR057568">
    <property type="entry name" value="CortBP2_NAV1-like_AAA_lid"/>
</dbReference>
<dbReference type="GO" id="GO:0022008">
    <property type="term" value="P:neurogenesis"/>
    <property type="evidence" value="ECO:0007669"/>
    <property type="project" value="InterPro"/>
</dbReference>
<feature type="region of interest" description="Disordered" evidence="6">
    <location>
        <begin position="1173"/>
        <end position="1192"/>
    </location>
</feature>
<name>A0A4X1T715_PIG</name>
<dbReference type="SMART" id="SM00382">
    <property type="entry name" value="AAA"/>
    <property type="match status" value="1"/>
</dbReference>
<feature type="coiled-coil region" evidence="5">
    <location>
        <begin position="1645"/>
        <end position="1728"/>
    </location>
</feature>
<evidence type="ECO:0000313" key="8">
    <source>
        <dbReference type="Ensembl" id="ENSSSCP00070010566.1"/>
    </source>
</evidence>
<dbReference type="InterPro" id="IPR057126">
    <property type="entry name" value="NAV1-like_ubiquitin-like"/>
</dbReference>
<dbReference type="CDD" id="cd21285">
    <property type="entry name" value="CH_NAV2"/>
    <property type="match status" value="1"/>
</dbReference>
<feature type="compositionally biased region" description="Basic and acidic residues" evidence="6">
    <location>
        <begin position="499"/>
        <end position="539"/>
    </location>
</feature>
<dbReference type="Ensembl" id="ENSSSCT00070012834.1">
    <property type="protein sequence ID" value="ENSSSCP00070010566.1"/>
    <property type="gene ID" value="ENSSSCG00070006396.1"/>
</dbReference>
<feature type="compositionally biased region" description="Low complexity" evidence="6">
    <location>
        <begin position="931"/>
        <end position="977"/>
    </location>
</feature>
<dbReference type="InterPro" id="IPR003959">
    <property type="entry name" value="ATPase_AAA_core"/>
</dbReference>
<protein>
    <submittedName>
        <fullName evidence="8">Neuron navigator 2</fullName>
    </submittedName>
</protein>
<keyword evidence="3 5" id="KW-0175">Coiled coil</keyword>
<feature type="compositionally biased region" description="Basic and acidic residues" evidence="6">
    <location>
        <begin position="1083"/>
        <end position="1094"/>
    </location>
</feature>
<feature type="domain" description="Calponin-homology (CH)" evidence="7">
    <location>
        <begin position="82"/>
        <end position="189"/>
    </location>
</feature>
<feature type="compositionally biased region" description="Polar residues" evidence="6">
    <location>
        <begin position="1915"/>
        <end position="1941"/>
    </location>
</feature>
<evidence type="ECO:0000313" key="9">
    <source>
        <dbReference type="Proteomes" id="UP000314985"/>
    </source>
</evidence>
<feature type="compositionally biased region" description="Polar residues" evidence="6">
    <location>
        <begin position="1759"/>
        <end position="1779"/>
    </location>
</feature>
<dbReference type="FunFam" id="1.10.418.10:FF:000018">
    <property type="entry name" value="Neuron navigator 2"/>
    <property type="match status" value="1"/>
</dbReference>
<comment type="subcellular location">
    <subcellularLocation>
        <location evidence="1">Nucleus</location>
    </subcellularLocation>
</comment>
<feature type="region of interest" description="Disordered" evidence="6">
    <location>
        <begin position="1466"/>
        <end position="1562"/>
    </location>
</feature>
<dbReference type="InterPro" id="IPR036872">
    <property type="entry name" value="CH_dom_sf"/>
</dbReference>
<reference evidence="8" key="2">
    <citation type="submission" date="2025-08" db="UniProtKB">
        <authorList>
            <consortium name="Ensembl"/>
        </authorList>
    </citation>
    <scope>IDENTIFICATION</scope>
</reference>
<dbReference type="Gene3D" id="1.10.418.10">
    <property type="entry name" value="Calponin-like domain"/>
    <property type="match status" value="1"/>
</dbReference>
<evidence type="ECO:0000256" key="3">
    <source>
        <dbReference type="ARBA" id="ARBA00023054"/>
    </source>
</evidence>
<evidence type="ECO:0000256" key="6">
    <source>
        <dbReference type="SAM" id="MobiDB-lite"/>
    </source>
</evidence>
<feature type="region of interest" description="Disordered" evidence="6">
    <location>
        <begin position="698"/>
        <end position="720"/>
    </location>
</feature>
<feature type="region of interest" description="Disordered" evidence="6">
    <location>
        <begin position="1343"/>
        <end position="1404"/>
    </location>
</feature>
<proteinExistence type="inferred from homology"/>
<feature type="compositionally biased region" description="Basic and acidic residues" evidence="6">
    <location>
        <begin position="1490"/>
        <end position="1502"/>
    </location>
</feature>
<feature type="compositionally biased region" description="Low complexity" evidence="6">
    <location>
        <begin position="357"/>
        <end position="370"/>
    </location>
</feature>
<feature type="compositionally biased region" description="Low complexity" evidence="6">
    <location>
        <begin position="1541"/>
        <end position="1555"/>
    </location>
</feature>
<dbReference type="InterPro" id="IPR039041">
    <property type="entry name" value="Nav/unc-53"/>
</dbReference>
<keyword evidence="4" id="KW-0539">Nucleus</keyword>
<feature type="compositionally biased region" description="Polar residues" evidence="6">
    <location>
        <begin position="1122"/>
        <end position="1143"/>
    </location>
</feature>
<feature type="compositionally biased region" description="Low complexity" evidence="6">
    <location>
        <begin position="1224"/>
        <end position="1237"/>
    </location>
</feature>
<dbReference type="PROSITE" id="PS50021">
    <property type="entry name" value="CH"/>
    <property type="match status" value="1"/>
</dbReference>
<dbReference type="InterPro" id="IPR027417">
    <property type="entry name" value="P-loop_NTPase"/>
</dbReference>
<feature type="compositionally biased region" description="Polar residues" evidence="6">
    <location>
        <begin position="1735"/>
        <end position="1749"/>
    </location>
</feature>
<feature type="compositionally biased region" description="Low complexity" evidence="6">
    <location>
        <begin position="649"/>
        <end position="667"/>
    </location>
</feature>
<accession>A0A4X1T715</accession>
<dbReference type="GO" id="GO:0005524">
    <property type="term" value="F:ATP binding"/>
    <property type="evidence" value="ECO:0007669"/>
    <property type="project" value="InterPro"/>
</dbReference>
<feature type="compositionally biased region" description="Polar residues" evidence="6">
    <location>
        <begin position="1212"/>
        <end position="1223"/>
    </location>
</feature>